<feature type="region of interest" description="Disordered" evidence="2">
    <location>
        <begin position="8"/>
        <end position="28"/>
    </location>
</feature>
<dbReference type="OrthoDB" id="625722at2"/>
<evidence type="ECO:0008006" key="5">
    <source>
        <dbReference type="Google" id="ProtNLM"/>
    </source>
</evidence>
<evidence type="ECO:0000256" key="1">
    <source>
        <dbReference type="ARBA" id="ARBA00022763"/>
    </source>
</evidence>
<evidence type="ECO:0000256" key="2">
    <source>
        <dbReference type="SAM" id="MobiDB-lite"/>
    </source>
</evidence>
<dbReference type="STRING" id="1458275.AZ34_14880"/>
<dbReference type="eggNOG" id="COG0389">
    <property type="taxonomic scope" value="Bacteria"/>
</dbReference>
<dbReference type="PANTHER" id="PTHR35369:SF2">
    <property type="entry name" value="BLR3025 PROTEIN"/>
    <property type="match status" value="1"/>
</dbReference>
<gene>
    <name evidence="3" type="ORF">AZ34_14880</name>
</gene>
<dbReference type="EMBL" id="JEMG01000001">
    <property type="protein sequence ID" value="EYC52207.1"/>
    <property type="molecule type" value="Genomic_DNA"/>
</dbReference>
<dbReference type="InterPro" id="IPR050356">
    <property type="entry name" value="SulA_CellDiv_inhibitor"/>
</dbReference>
<dbReference type="RefSeq" id="WP_035609359.1">
    <property type="nucleotide sequence ID" value="NZ_JEMG01000001.1"/>
</dbReference>
<evidence type="ECO:0000313" key="3">
    <source>
        <dbReference type="EMBL" id="EYC52207.1"/>
    </source>
</evidence>
<dbReference type="CDD" id="cd03468">
    <property type="entry name" value="PolY_like"/>
    <property type="match status" value="1"/>
</dbReference>
<dbReference type="SUPFAM" id="SSF56672">
    <property type="entry name" value="DNA/RNA polymerases"/>
    <property type="match status" value="1"/>
</dbReference>
<keyword evidence="1" id="KW-0227">DNA damage</keyword>
<protein>
    <recommendedName>
        <fullName evidence="5">DNA polymerase Y family protein</fullName>
    </recommendedName>
</protein>
<feature type="compositionally biased region" description="Pro residues" evidence="2">
    <location>
        <begin position="10"/>
        <end position="20"/>
    </location>
</feature>
<feature type="region of interest" description="Disordered" evidence="2">
    <location>
        <begin position="120"/>
        <end position="144"/>
    </location>
</feature>
<dbReference type="AlphaFoldDB" id="A0A016XKW6"/>
<proteinExistence type="predicted"/>
<dbReference type="Proteomes" id="UP000023268">
    <property type="component" value="Unassembled WGS sequence"/>
</dbReference>
<accession>A0A016XKW6</accession>
<dbReference type="GO" id="GO:0006281">
    <property type="term" value="P:DNA repair"/>
    <property type="evidence" value="ECO:0007669"/>
    <property type="project" value="TreeGrafter"/>
</dbReference>
<sequence length="500" mass="55199">MLWIALRPGAPHPPPHPSPHASPSTPEPEQQALAWWALQFSPRVCVIEEAVLVDVADSLRLFGGRRALLHRLRATLPSVGGTGLAAAPTALAALALLRTLPPFDLPPFNLPQAAEVQHTPPVRANLGPRHANRPAPDTRGPGPRRVVTATPPLPALACPRHQLQATLDALPLAHLSAARDHLPLLARLGCQTWGQLRALPRDGLARRFGAALLEALDRAYGLRPEAWTWTVLPETFSARLEFTGRVEVAQGLLFGAQRLLAQLDAWLQARQRGVLALTLLWEHDLVRRGELRHGELPLRTATATRDMRHLARLLGEHLARTPLAAPVLALRLDATETEPCQADNGSLLPEDLKEGESMAQLIERLSARLGAERVLRGRVLADHRPQHMQVWFPASLPVAPARPPTLPHHLCLQPPWLLPEPLRLDMRGESPWYQGPLRMLAGPERLETGWWSFADAADTEGEELALRDYYVARSPQAGLLWVYRRRSAGEPAWFLQGIYG</sequence>
<dbReference type="PANTHER" id="PTHR35369">
    <property type="entry name" value="BLR3025 PROTEIN-RELATED"/>
    <property type="match status" value="1"/>
</dbReference>
<evidence type="ECO:0000313" key="4">
    <source>
        <dbReference type="Proteomes" id="UP000023268"/>
    </source>
</evidence>
<reference evidence="3 4" key="1">
    <citation type="submission" date="2014-02" db="EMBL/GenBank/DDBJ databases">
        <title>Draft Genome of Hylemonella gracilis isolated from the Niagara River.</title>
        <authorList>
            <person name="Pawlowski D.R."/>
            <person name="Koudelka G.B."/>
        </authorList>
    </citation>
    <scope>NUCLEOTIDE SEQUENCE [LARGE SCALE GENOMIC DNA]</scope>
    <source>
        <strain evidence="3 4">Niagara R</strain>
    </source>
</reference>
<name>A0A016XKW6_9BURK</name>
<dbReference type="InterPro" id="IPR043502">
    <property type="entry name" value="DNA/RNA_pol_sf"/>
</dbReference>
<organism evidence="3 4">
    <name type="scientific">Hylemonella gracilis str. Niagara R</name>
    <dbReference type="NCBI Taxonomy" id="1458275"/>
    <lineage>
        <taxon>Bacteria</taxon>
        <taxon>Pseudomonadati</taxon>
        <taxon>Pseudomonadota</taxon>
        <taxon>Betaproteobacteria</taxon>
        <taxon>Burkholderiales</taxon>
        <taxon>Comamonadaceae</taxon>
        <taxon>Hylemonella</taxon>
    </lineage>
</organism>
<comment type="caution">
    <text evidence="3">The sequence shown here is derived from an EMBL/GenBank/DDBJ whole genome shotgun (WGS) entry which is preliminary data.</text>
</comment>